<protein>
    <recommendedName>
        <fullName evidence="4">Oligosaccharide repeat unit polymerase</fullName>
    </recommendedName>
</protein>
<dbReference type="EMBL" id="FRAW01000014">
    <property type="protein sequence ID" value="SHK69961.1"/>
    <property type="molecule type" value="Genomic_DNA"/>
</dbReference>
<proteinExistence type="predicted"/>
<sequence>MPDLYLRILPTYYLTIYSILWGVFFLCLLLKRKELLSIPNLFVGLFFLNALISIWIINNPYYTTANIYRGFCIESFTPLLYLFLTLLMWGTPLFSIKKDSIQSVYLCVSSYKKIRKCLFYGLIGIYLIAAFVVFFAIIPHISNVSVIYAHEGIAKKVVQADFFYSLFTKNTITRYSIHFYQAFCDAMIVVAFFFFSQKKFFMGSIVFIASIINQVLIGVVAISRQSLICLILTTLITFILFRNALGQKLKKIILVVFLSFAALLFIPVTLISFLRFGSNINFTLWTMFRYFGEAPVNFASEIWFHQKTLFWSQYSFSVLWGIPTVKRIARSQSLAGISGDLFYTFIGDLILDFGRIVVFVIGFLMWIYFKQKSFSKRMSLSSLIFLQTWCIICIEGIFSFIHWLTPTKLMVPFIFLFLLNVSVGKEDALCFRK</sequence>
<keyword evidence="3" id="KW-1185">Reference proteome</keyword>
<keyword evidence="1" id="KW-0472">Membrane</keyword>
<evidence type="ECO:0000313" key="3">
    <source>
        <dbReference type="Proteomes" id="UP000184275"/>
    </source>
</evidence>
<feature type="transmembrane region" description="Helical" evidence="1">
    <location>
        <begin position="117"/>
        <end position="138"/>
    </location>
</feature>
<evidence type="ECO:0000313" key="2">
    <source>
        <dbReference type="EMBL" id="SHK69961.1"/>
    </source>
</evidence>
<reference evidence="3" key="1">
    <citation type="submission" date="2016-11" db="EMBL/GenBank/DDBJ databases">
        <authorList>
            <person name="Varghese N."/>
            <person name="Submissions S."/>
        </authorList>
    </citation>
    <scope>NUCLEOTIDE SEQUENCE [LARGE SCALE GENOMIC DNA]</scope>
    <source>
        <strain evidence="3">UWOS</strain>
    </source>
</reference>
<feature type="transmembrane region" description="Helical" evidence="1">
    <location>
        <begin position="380"/>
        <end position="403"/>
    </location>
</feature>
<feature type="transmembrane region" description="Helical" evidence="1">
    <location>
        <begin position="78"/>
        <end position="96"/>
    </location>
</feature>
<name>A0A1M6UL87_9BACT</name>
<gene>
    <name evidence="2" type="ORF">SAMN05720469_11455</name>
</gene>
<feature type="transmembrane region" description="Helical" evidence="1">
    <location>
        <begin position="252"/>
        <end position="274"/>
    </location>
</feature>
<feature type="transmembrane region" description="Helical" evidence="1">
    <location>
        <begin position="37"/>
        <end position="58"/>
    </location>
</feature>
<feature type="transmembrane region" description="Helical" evidence="1">
    <location>
        <begin position="177"/>
        <end position="195"/>
    </location>
</feature>
<evidence type="ECO:0000256" key="1">
    <source>
        <dbReference type="SAM" id="Phobius"/>
    </source>
</evidence>
<feature type="transmembrane region" description="Helical" evidence="1">
    <location>
        <begin position="341"/>
        <end position="368"/>
    </location>
</feature>
<dbReference type="AlphaFoldDB" id="A0A1M6UL87"/>
<feature type="transmembrane region" description="Helical" evidence="1">
    <location>
        <begin position="409"/>
        <end position="424"/>
    </location>
</feature>
<keyword evidence="1" id="KW-1133">Transmembrane helix</keyword>
<evidence type="ECO:0008006" key="4">
    <source>
        <dbReference type="Google" id="ProtNLM"/>
    </source>
</evidence>
<dbReference type="RefSeq" id="WP_220387025.1">
    <property type="nucleotide sequence ID" value="NZ_FRAW01000014.1"/>
</dbReference>
<feature type="transmembrane region" description="Helical" evidence="1">
    <location>
        <begin position="200"/>
        <end position="219"/>
    </location>
</feature>
<organism evidence="2 3">
    <name type="scientific">Fibrobacter intestinalis</name>
    <dbReference type="NCBI Taxonomy" id="28122"/>
    <lineage>
        <taxon>Bacteria</taxon>
        <taxon>Pseudomonadati</taxon>
        <taxon>Fibrobacterota</taxon>
        <taxon>Fibrobacteria</taxon>
        <taxon>Fibrobacterales</taxon>
        <taxon>Fibrobacteraceae</taxon>
        <taxon>Fibrobacter</taxon>
    </lineage>
</organism>
<keyword evidence="1" id="KW-0812">Transmembrane</keyword>
<accession>A0A1M6UL87</accession>
<feature type="transmembrane region" description="Helical" evidence="1">
    <location>
        <begin position="12"/>
        <end position="30"/>
    </location>
</feature>
<dbReference type="Proteomes" id="UP000184275">
    <property type="component" value="Unassembled WGS sequence"/>
</dbReference>
<feature type="transmembrane region" description="Helical" evidence="1">
    <location>
        <begin position="225"/>
        <end position="245"/>
    </location>
</feature>